<organism evidence="2 3">
    <name type="scientific">Paeniglutamicibacter psychrophenolicus</name>
    <dbReference type="NCBI Taxonomy" id="257454"/>
    <lineage>
        <taxon>Bacteria</taxon>
        <taxon>Bacillati</taxon>
        <taxon>Actinomycetota</taxon>
        <taxon>Actinomycetes</taxon>
        <taxon>Micrococcales</taxon>
        <taxon>Micrococcaceae</taxon>
        <taxon>Paeniglutamicibacter</taxon>
    </lineage>
</organism>
<dbReference type="Pfam" id="PF13349">
    <property type="entry name" value="DUF4097"/>
    <property type="match status" value="1"/>
</dbReference>
<evidence type="ECO:0000313" key="2">
    <source>
        <dbReference type="EMBL" id="MBP2375810.1"/>
    </source>
</evidence>
<dbReference type="InterPro" id="IPR025164">
    <property type="entry name" value="Toastrack_DUF4097"/>
</dbReference>
<accession>A0ABS4WHX6</accession>
<feature type="domain" description="DUF4097" evidence="1">
    <location>
        <begin position="13"/>
        <end position="278"/>
    </location>
</feature>
<name>A0ABS4WHX6_9MICC</name>
<comment type="caution">
    <text evidence="2">The sequence shown here is derived from an EMBL/GenBank/DDBJ whole genome shotgun (WGS) entry which is preliminary data.</text>
</comment>
<sequence length="285" mass="29901">MHTFQPSGPVTASIDLSMGNIRILAGDGEVLTVRVEPSNPAKAADVRSAESTVVDFSGNRLEVTQPKSLRTYTWFSSGSSIELTVHLPSGSRVGASTAYGDIRTEGALGPSSLKTSYGDIAVEQGEDLRLRTAYGKVELDRGTGHTDIRGGKVRVGQLDGTAAIRSAEHGTHVGLATGDLRIASSYGDIEVDSALATVVAKTAYGKVRIHDALRGAIDMRSSYGELELGIREGSAAWLDLETGHGTVRNNLTATGSVPGDSADTLRVTGRTSHGDITIVRARPVC</sequence>
<protein>
    <submittedName>
        <fullName evidence="2">DUF4097 and DUF4098 domain-containing protein YvlB</fullName>
    </submittedName>
</protein>
<evidence type="ECO:0000259" key="1">
    <source>
        <dbReference type="Pfam" id="PF13349"/>
    </source>
</evidence>
<dbReference type="Proteomes" id="UP000766570">
    <property type="component" value="Unassembled WGS sequence"/>
</dbReference>
<keyword evidence="3" id="KW-1185">Reference proteome</keyword>
<reference evidence="2 3" key="1">
    <citation type="submission" date="2021-03" db="EMBL/GenBank/DDBJ databases">
        <title>Sequencing the genomes of 1000 actinobacteria strains.</title>
        <authorList>
            <person name="Klenk H.-P."/>
        </authorList>
    </citation>
    <scope>NUCLEOTIDE SEQUENCE [LARGE SCALE GENOMIC DNA]</scope>
    <source>
        <strain evidence="2 3">DSM 15454</strain>
    </source>
</reference>
<dbReference type="EMBL" id="JAGIOE010000001">
    <property type="protein sequence ID" value="MBP2375810.1"/>
    <property type="molecule type" value="Genomic_DNA"/>
</dbReference>
<dbReference type="RefSeq" id="WP_209909981.1">
    <property type="nucleotide sequence ID" value="NZ_BAAAMI010000016.1"/>
</dbReference>
<evidence type="ECO:0000313" key="3">
    <source>
        <dbReference type="Proteomes" id="UP000766570"/>
    </source>
</evidence>
<gene>
    <name evidence="2" type="ORF">JOF46_003722</name>
</gene>
<proteinExistence type="predicted"/>